<protein>
    <submittedName>
        <fullName evidence="1">Uncharacterized protein</fullName>
    </submittedName>
</protein>
<evidence type="ECO:0000313" key="1">
    <source>
        <dbReference type="EMBL" id="AYO13895.1"/>
    </source>
</evidence>
<dbReference type="EMBL" id="CP033137">
    <property type="protein sequence ID" value="AYO13895.1"/>
    <property type="molecule type" value="Genomic_DNA"/>
</dbReference>
<accession>A0ABM6ZEX9</accession>
<proteinExistence type="predicted"/>
<evidence type="ECO:0000313" key="2">
    <source>
        <dbReference type="Proteomes" id="UP000272136"/>
    </source>
</evidence>
<keyword evidence="2" id="KW-1185">Reference proteome</keyword>
<gene>
    <name evidence="1" type="ORF">D0812_05475</name>
</gene>
<name>A0ABM6ZEX9_9VIBR</name>
<sequence>MVFLLLYEHILRKNKRREQFQSDCITSYNDFVPVLGKSLVVTNSKACCLVRFYLNSRRIDPKMTCDFAYCMNRCLNCEQKRLYWDEELHDFVLYGIGYWELKVEKVESEDAPKIDVKEVIEQRRLSKIKMANKRLKQAFKQSSMTYSKVTVRKMKFPLIL</sequence>
<reference evidence="1 2" key="1">
    <citation type="submission" date="2018-10" db="EMBL/GenBank/DDBJ databases">
        <title>Whole Genome of Vibrio owensii strain 170502, isolated from Acute Hepatopancreatic Necrosis Disease (AHPND) shrimp.</title>
        <authorList>
            <person name="Yan M."/>
            <person name="Wang X."/>
            <person name="Wang Y."/>
        </authorList>
    </citation>
    <scope>NUCLEOTIDE SEQUENCE [LARGE SCALE GENOMIC DNA]</scope>
    <source>
        <strain evidence="1 2">1700302</strain>
    </source>
</reference>
<dbReference type="Proteomes" id="UP000272136">
    <property type="component" value="Chromosome 1"/>
</dbReference>
<organism evidence="1 2">
    <name type="scientific">Vibrio owensii</name>
    <dbReference type="NCBI Taxonomy" id="696485"/>
    <lineage>
        <taxon>Bacteria</taxon>
        <taxon>Pseudomonadati</taxon>
        <taxon>Pseudomonadota</taxon>
        <taxon>Gammaproteobacteria</taxon>
        <taxon>Vibrionales</taxon>
        <taxon>Vibrionaceae</taxon>
        <taxon>Vibrio</taxon>
    </lineage>
</organism>